<evidence type="ECO:0000256" key="9">
    <source>
        <dbReference type="PROSITE-ProRule" id="PRU00076"/>
    </source>
</evidence>
<dbReference type="InterPro" id="IPR000742">
    <property type="entry name" value="EGF"/>
</dbReference>
<evidence type="ECO:0000256" key="6">
    <source>
        <dbReference type="ARBA" id="ARBA00022889"/>
    </source>
</evidence>
<dbReference type="OrthoDB" id="14563at2759"/>
<dbReference type="FunFam" id="2.10.25.10:FF:000027">
    <property type="entry name" value="Thrombospondin 3"/>
    <property type="match status" value="1"/>
</dbReference>
<dbReference type="InterPro" id="IPR049883">
    <property type="entry name" value="NOTCH1_EGF-like"/>
</dbReference>
<evidence type="ECO:0000256" key="5">
    <source>
        <dbReference type="ARBA" id="ARBA00022837"/>
    </source>
</evidence>
<keyword evidence="8" id="KW-0325">Glycoprotein</keyword>
<feature type="region of interest" description="Disordered" evidence="11">
    <location>
        <begin position="577"/>
        <end position="756"/>
    </location>
</feature>
<feature type="repeat" description="TSP type-3" evidence="10">
    <location>
        <begin position="580"/>
        <end position="615"/>
    </location>
</feature>
<evidence type="ECO:0000256" key="7">
    <source>
        <dbReference type="ARBA" id="ARBA00023157"/>
    </source>
</evidence>
<dbReference type="KEGG" id="apln:108741963"/>
<dbReference type="FunCoup" id="A0A7F5R7I6">
    <property type="interactions" value="82"/>
</dbReference>
<dbReference type="PANTHER" id="PTHR10199:SF100">
    <property type="entry name" value="THROMBOSPONDIN, ISOFORM A"/>
    <property type="match status" value="1"/>
</dbReference>
<sequence length="1057" mass="117312">MGRRNGIVGILFVLTCALSLWDLVANAVNIDSNAAAELEDFILEDELVISFQNLKARKRTKASVETLFAADFPGSRQKLVLMLDRRHKRVIVETVENGKNRVQYFTIDSLEDNTHINSLIFVVNQKQPGAHITLVLNCLSYGKIATPKAMKDMYFSMDDPSIQVYTERKYFVGFDKGDNLRNVFSRNECPSLTLSNEYKRSPLYNTFEEDDPNIQSDRADIPLVSALDDGAILNALNNLIKAVNKLSGDVQNQQNVIDHLRRLIEECELCKQPKPIQIQATCATHPPDCFPGVRCHDTPEGPRCGSCPRGYIGNGYECTPGRTCSENPCFPGVRCRDIESPPGYQCGQCPSGYEGDGEHCDRRSGCQYEPCHPGQRCIEISAPPYYKCEGCPPGFTGNGEQCRDLDECDLARPCHPDTSCTNLEPGYICGPCPAGYTGDSGGVRRVGIEEAERNRQQCYDIDECRDNPSICGPNSICENSQGSYSCRSACGENFIFVNASFGCSPKEGHCPDGLHCPPNSQCVPLVGGRYRCGCRFGYVGDGTVCGRDTDLDGWPDHDLHCSSPKCRKDNCVDLPNSGQEDADGDGLGDKCDPDADNDRIPNGPDNCPLVANPDQADSDIGGPDRQGDACDNCPTMPNYDQSDIDHDGRGDVCDDDMDGDGIYNERDNCPRHRNTDQRDQDRDGIGDACDNCPQVPNQDQTDSDLDGVGDICSRGGDRDHDGIIDERDNCPQKANADQADTDGDGRGDACDPDIDGDSIINEKDNCVYGYNPDQKDFNGNNVGDVCEDDFDLDTVPNDLDNCPNNSLIHTTDFSRYMTVALDPEGESQIDPNWVIYAKGAEIWQTMNSDPGLAVGEDRFGGVDFEGTFYVDTEIDDDYAGFVFSYQSNKKFYVVMWKKHSQPYWQHTPFNAVADPGIQLKVVNSETGPGKILRNSLWHTGNTPNQVKLLWKDPRNVGWKEKTPYRWLLHHRPKIGLIRFKLFEVDRKVADSGNVYDTTLRGGKLGVFCFSQEMIIWSDLLYRCNDAVPQSIYDDLPPKLKKLVNIDNSRISSKIVYE</sequence>
<feature type="chain" id="PRO_5028887656" evidence="12">
    <location>
        <begin position="28"/>
        <end position="1057"/>
    </location>
</feature>
<dbReference type="InterPro" id="IPR028974">
    <property type="entry name" value="TSP_type-3_rpt"/>
</dbReference>
<dbReference type="Gene3D" id="2.10.25.10">
    <property type="entry name" value="Laminin"/>
    <property type="match status" value="6"/>
</dbReference>
<dbReference type="InterPro" id="IPR013320">
    <property type="entry name" value="ConA-like_dom_sf"/>
</dbReference>
<feature type="compositionally biased region" description="Basic and acidic residues" evidence="11">
    <location>
        <begin position="643"/>
        <end position="652"/>
    </location>
</feature>
<dbReference type="CDD" id="cd00054">
    <property type="entry name" value="EGF_CA"/>
    <property type="match status" value="2"/>
</dbReference>
<dbReference type="PROSITE" id="PS51234">
    <property type="entry name" value="TSP3"/>
    <property type="match status" value="5"/>
</dbReference>
<reference evidence="16" key="1">
    <citation type="submission" date="2025-08" db="UniProtKB">
        <authorList>
            <consortium name="RefSeq"/>
        </authorList>
    </citation>
    <scope>IDENTIFICATION</scope>
    <source>
        <tissue evidence="16">Entire body</tissue>
    </source>
</reference>
<dbReference type="InterPro" id="IPR017897">
    <property type="entry name" value="Thrombospondin_3_rpt"/>
</dbReference>
<dbReference type="GO" id="GO:0005576">
    <property type="term" value="C:extracellular region"/>
    <property type="evidence" value="ECO:0007669"/>
    <property type="project" value="InterPro"/>
</dbReference>
<organism evidence="15 16">
    <name type="scientific">Agrilus planipennis</name>
    <name type="common">Emerald ash borer</name>
    <name type="synonym">Agrilus marcopoli</name>
    <dbReference type="NCBI Taxonomy" id="224129"/>
    <lineage>
        <taxon>Eukaryota</taxon>
        <taxon>Metazoa</taxon>
        <taxon>Ecdysozoa</taxon>
        <taxon>Arthropoda</taxon>
        <taxon>Hexapoda</taxon>
        <taxon>Insecta</taxon>
        <taxon>Pterygota</taxon>
        <taxon>Neoptera</taxon>
        <taxon>Endopterygota</taxon>
        <taxon>Coleoptera</taxon>
        <taxon>Polyphaga</taxon>
        <taxon>Elateriformia</taxon>
        <taxon>Buprestoidea</taxon>
        <taxon>Buprestidae</taxon>
        <taxon>Agrilinae</taxon>
        <taxon>Agrilus</taxon>
    </lineage>
</organism>
<dbReference type="SUPFAM" id="SSF103647">
    <property type="entry name" value="TSP type-3 repeat"/>
    <property type="match status" value="3"/>
</dbReference>
<dbReference type="InParanoid" id="A0A7F5R7I6"/>
<dbReference type="Pfam" id="PF07645">
    <property type="entry name" value="EGF_CA"/>
    <property type="match status" value="2"/>
</dbReference>
<keyword evidence="3 12" id="KW-0732">Signal</keyword>
<feature type="signal peptide" evidence="12">
    <location>
        <begin position="1"/>
        <end position="27"/>
    </location>
</feature>
<dbReference type="Gene3D" id="2.60.120.200">
    <property type="match status" value="1"/>
</dbReference>
<evidence type="ECO:0000256" key="8">
    <source>
        <dbReference type="ARBA" id="ARBA00023180"/>
    </source>
</evidence>
<dbReference type="Gene3D" id="4.10.1080.10">
    <property type="entry name" value="TSP type-3 repeat"/>
    <property type="match status" value="3"/>
</dbReference>
<dbReference type="SMART" id="SM00181">
    <property type="entry name" value="EGF"/>
    <property type="match status" value="6"/>
</dbReference>
<feature type="domain" description="TSP C-terminal" evidence="14">
    <location>
        <begin position="814"/>
        <end position="1028"/>
    </location>
</feature>
<dbReference type="InterPro" id="IPR001881">
    <property type="entry name" value="EGF-like_Ca-bd_dom"/>
</dbReference>
<comment type="similarity">
    <text evidence="1">Belongs to the thrombospondin family.</text>
</comment>
<evidence type="ECO:0000259" key="14">
    <source>
        <dbReference type="PROSITE" id="PS51236"/>
    </source>
</evidence>
<evidence type="ECO:0000313" key="16">
    <source>
        <dbReference type="RefSeq" id="XP_025831925.1"/>
    </source>
</evidence>
<feature type="repeat" description="TSP type-3" evidence="10">
    <location>
        <begin position="739"/>
        <end position="774"/>
    </location>
</feature>
<evidence type="ECO:0000256" key="11">
    <source>
        <dbReference type="SAM" id="MobiDB-lite"/>
    </source>
</evidence>
<dbReference type="GeneID" id="108741963"/>
<dbReference type="InterPro" id="IPR003367">
    <property type="entry name" value="Thrombospondin_3-like_rpt"/>
</dbReference>
<keyword evidence="4" id="KW-0677">Repeat</keyword>
<accession>A0A7F5R7I6</accession>
<dbReference type="Pfam" id="PF05735">
    <property type="entry name" value="TSP_C"/>
    <property type="match status" value="1"/>
</dbReference>
<evidence type="ECO:0000256" key="2">
    <source>
        <dbReference type="ARBA" id="ARBA00022536"/>
    </source>
</evidence>
<keyword evidence="5 10" id="KW-0106">Calcium</keyword>
<comment type="caution">
    <text evidence="9">Lacks conserved residue(s) required for the propagation of feature annotation.</text>
</comment>
<dbReference type="PROSITE" id="PS50026">
    <property type="entry name" value="EGF_3"/>
    <property type="match status" value="3"/>
</dbReference>
<evidence type="ECO:0000256" key="1">
    <source>
        <dbReference type="ARBA" id="ARBA00009456"/>
    </source>
</evidence>
<dbReference type="GO" id="GO:0007155">
    <property type="term" value="P:cell adhesion"/>
    <property type="evidence" value="ECO:0007669"/>
    <property type="project" value="UniProtKB-KW"/>
</dbReference>
<dbReference type="PROSITE" id="PS01187">
    <property type="entry name" value="EGF_CA"/>
    <property type="match status" value="2"/>
</dbReference>
<keyword evidence="15" id="KW-1185">Reference proteome</keyword>
<evidence type="ECO:0000256" key="10">
    <source>
        <dbReference type="PROSITE-ProRule" id="PRU00634"/>
    </source>
</evidence>
<dbReference type="FunFam" id="2.60.120.200:FF:000002">
    <property type="entry name" value="Thrombospondin 3"/>
    <property type="match status" value="1"/>
</dbReference>
<dbReference type="RefSeq" id="XP_025831925.1">
    <property type="nucleotide sequence ID" value="XM_025976140.1"/>
</dbReference>
<dbReference type="InterPro" id="IPR009030">
    <property type="entry name" value="Growth_fac_rcpt_cys_sf"/>
</dbReference>
<dbReference type="PROSITE" id="PS51236">
    <property type="entry name" value="TSP_CTER"/>
    <property type="match status" value="1"/>
</dbReference>
<keyword evidence="6" id="KW-0130">Cell adhesion</keyword>
<dbReference type="AlphaFoldDB" id="A0A7F5R7I6"/>
<keyword evidence="7 9" id="KW-1015">Disulfide bond</keyword>
<gene>
    <name evidence="16" type="primary">LOC108741963</name>
</gene>
<proteinExistence type="inferred from homology"/>
<dbReference type="Pfam" id="PF02412">
    <property type="entry name" value="TSP_3"/>
    <property type="match status" value="6"/>
</dbReference>
<dbReference type="SUPFAM" id="SSF57184">
    <property type="entry name" value="Growth factor receptor domain"/>
    <property type="match status" value="1"/>
</dbReference>
<feature type="repeat" description="TSP type-3" evidence="10">
    <location>
        <begin position="642"/>
        <end position="677"/>
    </location>
</feature>
<feature type="compositionally biased region" description="Basic and acidic residues" evidence="11">
    <location>
        <begin position="715"/>
        <end position="730"/>
    </location>
</feature>
<feature type="domain" description="EGF-like" evidence="13">
    <location>
        <begin position="506"/>
        <end position="546"/>
    </location>
</feature>
<evidence type="ECO:0000313" key="15">
    <source>
        <dbReference type="Proteomes" id="UP000192223"/>
    </source>
</evidence>
<evidence type="ECO:0000259" key="13">
    <source>
        <dbReference type="PROSITE" id="PS50026"/>
    </source>
</evidence>
<dbReference type="FunFam" id="4.10.1080.10:FF:000001">
    <property type="entry name" value="Thrombospondin 3"/>
    <property type="match status" value="1"/>
</dbReference>
<dbReference type="PANTHER" id="PTHR10199">
    <property type="entry name" value="THROMBOSPONDIN"/>
    <property type="match status" value="1"/>
</dbReference>
<feature type="repeat" description="TSP type-3" evidence="10">
    <location>
        <begin position="701"/>
        <end position="738"/>
    </location>
</feature>
<dbReference type="FunFam" id="4.10.1080.10:FF:000004">
    <property type="entry name" value="Cartilage oligomeric matrix protein"/>
    <property type="match status" value="1"/>
</dbReference>
<evidence type="ECO:0000256" key="12">
    <source>
        <dbReference type="SAM" id="SignalP"/>
    </source>
</evidence>
<dbReference type="SUPFAM" id="SSF49899">
    <property type="entry name" value="Concanavalin A-like lectins/glucanases"/>
    <property type="match status" value="1"/>
</dbReference>
<keyword evidence="2 9" id="KW-0245">EGF-like domain</keyword>
<dbReference type="SMART" id="SM00179">
    <property type="entry name" value="EGF_CA"/>
    <property type="match status" value="5"/>
</dbReference>
<evidence type="ECO:0000256" key="3">
    <source>
        <dbReference type="ARBA" id="ARBA00022729"/>
    </source>
</evidence>
<feature type="domain" description="EGF-like" evidence="13">
    <location>
        <begin position="404"/>
        <end position="442"/>
    </location>
</feature>
<feature type="compositionally biased region" description="Basic and acidic residues" evidence="11">
    <location>
        <begin position="587"/>
        <end position="599"/>
    </location>
</feature>
<protein>
    <submittedName>
        <fullName evidence="16">Cartilage oligomeric matrix protein</fullName>
    </submittedName>
</protein>
<dbReference type="Proteomes" id="UP000192223">
    <property type="component" value="Unplaced"/>
</dbReference>
<dbReference type="InterPro" id="IPR008859">
    <property type="entry name" value="Thrombospondin_C"/>
</dbReference>
<feature type="repeat" description="TSP type-3" evidence="10">
    <location>
        <begin position="775"/>
        <end position="810"/>
    </location>
</feature>
<feature type="compositionally biased region" description="Basic and acidic residues" evidence="11">
    <location>
        <begin position="663"/>
        <end position="685"/>
    </location>
</feature>
<dbReference type="PROSITE" id="PS01186">
    <property type="entry name" value="EGF_2"/>
    <property type="match status" value="1"/>
</dbReference>
<feature type="domain" description="EGF-like" evidence="13">
    <location>
        <begin position="320"/>
        <end position="361"/>
    </location>
</feature>
<name>A0A7F5R7I6_AGRPL</name>
<feature type="disulfide bond" evidence="9">
    <location>
        <begin position="329"/>
        <end position="346"/>
    </location>
</feature>
<dbReference type="GO" id="GO:0005509">
    <property type="term" value="F:calcium ion binding"/>
    <property type="evidence" value="ECO:0007669"/>
    <property type="project" value="UniProtKB-UniRule"/>
</dbReference>
<dbReference type="InterPro" id="IPR018097">
    <property type="entry name" value="EGF_Ca-bd_CS"/>
</dbReference>
<evidence type="ECO:0000256" key="4">
    <source>
        <dbReference type="ARBA" id="ARBA00022737"/>
    </source>
</evidence>